<name>A0ABV2QA72_9BURK</name>
<evidence type="ECO:0000256" key="1">
    <source>
        <dbReference type="ARBA" id="ARBA00023015"/>
    </source>
</evidence>
<dbReference type="SUPFAM" id="SSF55781">
    <property type="entry name" value="GAF domain-like"/>
    <property type="match status" value="1"/>
</dbReference>
<reference evidence="6 7" key="1">
    <citation type="submission" date="2024-06" db="EMBL/GenBank/DDBJ databases">
        <title>Sorghum-associated microbial communities from plants grown in Nebraska, USA.</title>
        <authorList>
            <person name="Schachtman D."/>
        </authorList>
    </citation>
    <scope>NUCLEOTIDE SEQUENCE [LARGE SCALE GENOMIC DNA]</scope>
    <source>
        <strain evidence="6 7">2709</strain>
    </source>
</reference>
<dbReference type="PROSITE" id="PS51077">
    <property type="entry name" value="HTH_ICLR"/>
    <property type="match status" value="1"/>
</dbReference>
<organism evidence="6 7">
    <name type="scientific">Ottowia thiooxydans</name>
    <dbReference type="NCBI Taxonomy" id="219182"/>
    <lineage>
        <taxon>Bacteria</taxon>
        <taxon>Pseudomonadati</taxon>
        <taxon>Pseudomonadota</taxon>
        <taxon>Betaproteobacteria</taxon>
        <taxon>Burkholderiales</taxon>
        <taxon>Comamonadaceae</taxon>
        <taxon>Ottowia</taxon>
    </lineage>
</organism>
<evidence type="ECO:0000313" key="7">
    <source>
        <dbReference type="Proteomes" id="UP001549320"/>
    </source>
</evidence>
<evidence type="ECO:0000259" key="4">
    <source>
        <dbReference type="PROSITE" id="PS51077"/>
    </source>
</evidence>
<dbReference type="Pfam" id="PF01614">
    <property type="entry name" value="IclR_C"/>
    <property type="match status" value="1"/>
</dbReference>
<sequence length="267" mass="29145">MLTSSSEDEDRAAPPRAPLRVMQVIATLAKHRNGLSLSQLSEALQLPKTSLFSLLRSLESGGYIISESGHHRLGQETHSLAALIQHTDGFPGNVRPWLSQLHKACEETVMVGVPADNWRHLVYVDVIEASSWLRYSANVGAHRPLYSTSLGLTLLAFAPTEQQQRYLETSQFEPVTAHTITTREGLMKAFRQIQEEGCVCSAGSIEGATGVSAPVFDSEGKLYAAVGMAGPTTRYARNVERFVDLVRQCGAQMSRALGYDGRYPGKG</sequence>
<dbReference type="InterPro" id="IPR029016">
    <property type="entry name" value="GAF-like_dom_sf"/>
</dbReference>
<evidence type="ECO:0000313" key="6">
    <source>
        <dbReference type="EMBL" id="MET4577943.1"/>
    </source>
</evidence>
<evidence type="ECO:0000256" key="2">
    <source>
        <dbReference type="ARBA" id="ARBA00023125"/>
    </source>
</evidence>
<dbReference type="SMART" id="SM00346">
    <property type="entry name" value="HTH_ICLR"/>
    <property type="match status" value="1"/>
</dbReference>
<dbReference type="Pfam" id="PF09339">
    <property type="entry name" value="HTH_IclR"/>
    <property type="match status" value="1"/>
</dbReference>
<dbReference type="PANTHER" id="PTHR30136:SF24">
    <property type="entry name" value="HTH-TYPE TRANSCRIPTIONAL REPRESSOR ALLR"/>
    <property type="match status" value="1"/>
</dbReference>
<dbReference type="PROSITE" id="PS51078">
    <property type="entry name" value="ICLR_ED"/>
    <property type="match status" value="1"/>
</dbReference>
<dbReference type="InterPro" id="IPR036390">
    <property type="entry name" value="WH_DNA-bd_sf"/>
</dbReference>
<dbReference type="InterPro" id="IPR050707">
    <property type="entry name" value="HTH_MetabolicPath_Reg"/>
</dbReference>
<dbReference type="RefSeq" id="WP_354444776.1">
    <property type="nucleotide sequence ID" value="NZ_JBEPSH010000006.1"/>
</dbReference>
<dbReference type="Gene3D" id="1.10.10.10">
    <property type="entry name" value="Winged helix-like DNA-binding domain superfamily/Winged helix DNA-binding domain"/>
    <property type="match status" value="1"/>
</dbReference>
<feature type="domain" description="IclR-ED" evidence="5">
    <location>
        <begin position="76"/>
        <end position="259"/>
    </location>
</feature>
<comment type="caution">
    <text evidence="6">The sequence shown here is derived from an EMBL/GenBank/DDBJ whole genome shotgun (WGS) entry which is preliminary data.</text>
</comment>
<dbReference type="Proteomes" id="UP001549320">
    <property type="component" value="Unassembled WGS sequence"/>
</dbReference>
<keyword evidence="1" id="KW-0805">Transcription regulation</keyword>
<proteinExistence type="predicted"/>
<keyword evidence="3" id="KW-0804">Transcription</keyword>
<evidence type="ECO:0000256" key="3">
    <source>
        <dbReference type="ARBA" id="ARBA00023163"/>
    </source>
</evidence>
<protein>
    <submittedName>
        <fullName evidence="6">DNA-binding IclR family transcriptional regulator</fullName>
    </submittedName>
</protein>
<accession>A0ABV2QA72</accession>
<keyword evidence="2 6" id="KW-0238">DNA-binding</keyword>
<dbReference type="InterPro" id="IPR005471">
    <property type="entry name" value="Tscrpt_reg_IclR_N"/>
</dbReference>
<dbReference type="PANTHER" id="PTHR30136">
    <property type="entry name" value="HELIX-TURN-HELIX TRANSCRIPTIONAL REGULATOR, ICLR FAMILY"/>
    <property type="match status" value="1"/>
</dbReference>
<evidence type="ECO:0000259" key="5">
    <source>
        <dbReference type="PROSITE" id="PS51078"/>
    </source>
</evidence>
<dbReference type="InterPro" id="IPR014757">
    <property type="entry name" value="Tscrpt_reg_IclR_C"/>
</dbReference>
<feature type="domain" description="HTH iclR-type" evidence="4">
    <location>
        <begin position="15"/>
        <end position="75"/>
    </location>
</feature>
<keyword evidence="7" id="KW-1185">Reference proteome</keyword>
<dbReference type="SUPFAM" id="SSF46785">
    <property type="entry name" value="Winged helix' DNA-binding domain"/>
    <property type="match status" value="1"/>
</dbReference>
<dbReference type="Gene3D" id="3.30.450.40">
    <property type="match status" value="1"/>
</dbReference>
<dbReference type="GO" id="GO:0003677">
    <property type="term" value="F:DNA binding"/>
    <property type="evidence" value="ECO:0007669"/>
    <property type="project" value="UniProtKB-KW"/>
</dbReference>
<dbReference type="EMBL" id="JBEPSH010000006">
    <property type="protein sequence ID" value="MET4577943.1"/>
    <property type="molecule type" value="Genomic_DNA"/>
</dbReference>
<dbReference type="InterPro" id="IPR036388">
    <property type="entry name" value="WH-like_DNA-bd_sf"/>
</dbReference>
<gene>
    <name evidence="6" type="ORF">ABIE13_003059</name>
</gene>